<name>A0A9X9PYW1_GULGU</name>
<feature type="region of interest" description="Disordered" evidence="1">
    <location>
        <begin position="1"/>
        <end position="86"/>
    </location>
</feature>
<evidence type="ECO:0000313" key="2">
    <source>
        <dbReference type="EMBL" id="VCW77853.1"/>
    </source>
</evidence>
<proteinExistence type="predicted"/>
<comment type="caution">
    <text evidence="2">The sequence shown here is derived from an EMBL/GenBank/DDBJ whole genome shotgun (WGS) entry which is preliminary data.</text>
</comment>
<keyword evidence="3" id="KW-1185">Reference proteome</keyword>
<dbReference type="EMBL" id="CYRY02009465">
    <property type="protein sequence ID" value="VCW77853.1"/>
    <property type="molecule type" value="Genomic_DNA"/>
</dbReference>
<accession>A0A9X9PYW1</accession>
<feature type="region of interest" description="Disordered" evidence="1">
    <location>
        <begin position="131"/>
        <end position="267"/>
    </location>
</feature>
<feature type="non-terminal residue" evidence="2">
    <location>
        <position position="1"/>
    </location>
</feature>
<evidence type="ECO:0000256" key="1">
    <source>
        <dbReference type="SAM" id="MobiDB-lite"/>
    </source>
</evidence>
<evidence type="ECO:0000313" key="3">
    <source>
        <dbReference type="Proteomes" id="UP000269945"/>
    </source>
</evidence>
<dbReference type="AlphaFoldDB" id="A0A9X9PYW1"/>
<feature type="compositionally biased region" description="Polar residues" evidence="1">
    <location>
        <begin position="209"/>
        <end position="224"/>
    </location>
</feature>
<dbReference type="Proteomes" id="UP000269945">
    <property type="component" value="Unassembled WGS sequence"/>
</dbReference>
<protein>
    <submittedName>
        <fullName evidence="2">Uncharacterized protein</fullName>
    </submittedName>
</protein>
<sequence>GAELLVRPAGQPSACAGTAVRRTTKAQEARERGPTGPGAAASPTCCRPAPAVSQEKDKADKQSRRHQSRSSELAGKEEVVGLAGGEVRRGLLPLPRRKALSEADLEVLAETMNGPELRTAPHYRASSLLPSVAPSHRGEKAGVGPGCNGPFSSSKTAPLGGRAWSQRTRPPVPGRPSNSGRRRASLFPSLLAPGAPGHSSGKGALCSPGSEQGSRAPGTASSPEGSEAAGNTRGVQRDARPECAPPAFAPAGSASPSKERTSVGSAG</sequence>
<organism evidence="2 3">
    <name type="scientific">Gulo gulo</name>
    <name type="common">Wolverine</name>
    <name type="synonym">Gluton</name>
    <dbReference type="NCBI Taxonomy" id="48420"/>
    <lineage>
        <taxon>Eukaryota</taxon>
        <taxon>Metazoa</taxon>
        <taxon>Chordata</taxon>
        <taxon>Craniata</taxon>
        <taxon>Vertebrata</taxon>
        <taxon>Euteleostomi</taxon>
        <taxon>Mammalia</taxon>
        <taxon>Eutheria</taxon>
        <taxon>Laurasiatheria</taxon>
        <taxon>Carnivora</taxon>
        <taxon>Caniformia</taxon>
        <taxon>Musteloidea</taxon>
        <taxon>Mustelidae</taxon>
        <taxon>Guloninae</taxon>
        <taxon>Gulo</taxon>
    </lineage>
</organism>
<reference evidence="2 3" key="1">
    <citation type="submission" date="2018-10" db="EMBL/GenBank/DDBJ databases">
        <authorList>
            <person name="Ekblom R."/>
            <person name="Jareborg N."/>
        </authorList>
    </citation>
    <scope>NUCLEOTIDE SEQUENCE [LARGE SCALE GENOMIC DNA]</scope>
    <source>
        <tissue evidence="2">Muscle</tissue>
    </source>
</reference>
<gene>
    <name evidence="2" type="ORF">BN2614_LOCUS1</name>
</gene>